<dbReference type="PANTHER" id="PTHR20941:SF1">
    <property type="entry name" value="FOLIC ACID SYNTHESIS PROTEIN FOL1"/>
    <property type="match status" value="1"/>
</dbReference>
<dbReference type="EC" id="2.5.1.15" evidence="4"/>
<dbReference type="Proteomes" id="UP000003452">
    <property type="component" value="Unassembled WGS sequence"/>
</dbReference>
<dbReference type="GO" id="GO:0046872">
    <property type="term" value="F:metal ion binding"/>
    <property type="evidence" value="ECO:0007669"/>
    <property type="project" value="UniProtKB-KW"/>
</dbReference>
<name>B5CVF9_PHOPM</name>
<dbReference type="GO" id="GO:0046654">
    <property type="term" value="P:tetrahydrofolate biosynthetic process"/>
    <property type="evidence" value="ECO:0007669"/>
    <property type="project" value="TreeGrafter"/>
</dbReference>
<dbReference type="GO" id="GO:0005829">
    <property type="term" value="C:cytosol"/>
    <property type="evidence" value="ECO:0007669"/>
    <property type="project" value="TreeGrafter"/>
</dbReference>
<dbReference type="PROSITE" id="PS50972">
    <property type="entry name" value="PTERIN_BINDING"/>
    <property type="match status" value="1"/>
</dbReference>
<dbReference type="GO" id="GO:0046656">
    <property type="term" value="P:folic acid biosynthetic process"/>
    <property type="evidence" value="ECO:0007669"/>
    <property type="project" value="UniProtKB-KW"/>
</dbReference>
<dbReference type="HOGENOM" id="CLU_008023_0_2_10"/>
<reference evidence="10 11" key="1">
    <citation type="submission" date="2008-08" db="EMBL/GenBank/DDBJ databases">
        <title>Draft genome sequence of Bacteroides plebeius (DSM 17135).</title>
        <authorList>
            <person name="Sudarsanam P."/>
            <person name="Ley R."/>
            <person name="Guruge J."/>
            <person name="Turnbaugh P.J."/>
            <person name="Mahowald M."/>
            <person name="Liep D."/>
            <person name="Gordon J."/>
        </authorList>
    </citation>
    <scope>NUCLEOTIDE SEQUENCE [LARGE SCALE GENOMIC DNA]</scope>
    <source>
        <strain evidence="11">DSM 17135 / JCM 12973 / M2</strain>
    </source>
</reference>
<dbReference type="InterPro" id="IPR006390">
    <property type="entry name" value="DHP_synth_dom"/>
</dbReference>
<evidence type="ECO:0000256" key="2">
    <source>
        <dbReference type="ARBA" id="ARBA00001946"/>
    </source>
</evidence>
<dbReference type="PANTHER" id="PTHR20941">
    <property type="entry name" value="FOLATE SYNTHESIS PROTEINS"/>
    <property type="match status" value="1"/>
</dbReference>
<evidence type="ECO:0000256" key="8">
    <source>
        <dbReference type="ARBA" id="ARBA00022909"/>
    </source>
</evidence>
<dbReference type="NCBIfam" id="TIGR01496">
    <property type="entry name" value="DHPS"/>
    <property type="match status" value="1"/>
</dbReference>
<comment type="catalytic activity">
    <reaction evidence="1">
        <text>(7,8-dihydropterin-6-yl)methyl diphosphate + 4-aminobenzoate = 7,8-dihydropteroate + diphosphate</text>
        <dbReference type="Rhea" id="RHEA:19949"/>
        <dbReference type="ChEBI" id="CHEBI:17836"/>
        <dbReference type="ChEBI" id="CHEBI:17839"/>
        <dbReference type="ChEBI" id="CHEBI:33019"/>
        <dbReference type="ChEBI" id="CHEBI:72950"/>
        <dbReference type="EC" id="2.5.1.15"/>
    </reaction>
</comment>
<evidence type="ECO:0000256" key="4">
    <source>
        <dbReference type="ARBA" id="ARBA00012458"/>
    </source>
</evidence>
<comment type="pathway">
    <text evidence="3">Cofactor biosynthesis; tetrahydrofolate biosynthesis; 7,8-dihydrofolate from 2-amino-4-hydroxy-6-hydroxymethyl-7,8-dihydropteridine diphosphate and 4-aminobenzoate: step 1/2.</text>
</comment>
<dbReference type="InterPro" id="IPR000489">
    <property type="entry name" value="Pterin-binding_dom"/>
</dbReference>
<keyword evidence="8" id="KW-0289">Folate biosynthesis</keyword>
<keyword evidence="6" id="KW-0479">Metal-binding</keyword>
<evidence type="ECO:0000313" key="11">
    <source>
        <dbReference type="Proteomes" id="UP000003452"/>
    </source>
</evidence>
<dbReference type="eggNOG" id="COG0294">
    <property type="taxonomic scope" value="Bacteria"/>
</dbReference>
<accession>B5CVF9</accession>
<keyword evidence="7" id="KW-0460">Magnesium</keyword>
<evidence type="ECO:0000256" key="5">
    <source>
        <dbReference type="ARBA" id="ARBA00022679"/>
    </source>
</evidence>
<evidence type="ECO:0000256" key="1">
    <source>
        <dbReference type="ARBA" id="ARBA00000012"/>
    </source>
</evidence>
<dbReference type="InterPro" id="IPR011005">
    <property type="entry name" value="Dihydropteroate_synth-like_sf"/>
</dbReference>
<evidence type="ECO:0000256" key="6">
    <source>
        <dbReference type="ARBA" id="ARBA00022723"/>
    </source>
</evidence>
<comment type="caution">
    <text evidence="10">The sequence shown here is derived from an EMBL/GenBank/DDBJ whole genome shotgun (WGS) entry which is preliminary data.</text>
</comment>
<evidence type="ECO:0000256" key="7">
    <source>
        <dbReference type="ARBA" id="ARBA00022842"/>
    </source>
</evidence>
<comment type="cofactor">
    <cofactor evidence="2">
        <name>Mg(2+)</name>
        <dbReference type="ChEBI" id="CHEBI:18420"/>
    </cofactor>
</comment>
<dbReference type="SUPFAM" id="SSF51717">
    <property type="entry name" value="Dihydropteroate synthetase-like"/>
    <property type="match status" value="1"/>
</dbReference>
<dbReference type="CDD" id="cd00739">
    <property type="entry name" value="DHPS"/>
    <property type="match status" value="1"/>
</dbReference>
<dbReference type="GO" id="GO:0004156">
    <property type="term" value="F:dihydropteroate synthase activity"/>
    <property type="evidence" value="ECO:0007669"/>
    <property type="project" value="UniProtKB-EC"/>
</dbReference>
<feature type="domain" description="Pterin-binding" evidence="9">
    <location>
        <begin position="26"/>
        <end position="279"/>
    </location>
</feature>
<gene>
    <name evidence="10" type="primary">folP</name>
    <name evidence="10" type="ORF">BACPLE_00692</name>
</gene>
<sequence>MKEKQMEETFAKYINVNGELMDLSRPQVMGILNVTPDSFYADSRKQAEEDIINRVHQIIEEGGRIIDIGAYSSRPDAEDVSPEEEMQRLKHGLQVIRREFPDAIVSVDTFRADVARMCVEEYGTAIINDISAGDLDANMFSTVAKLKVPYIMMHMQGNPQNMQKNPHYQHPVKEIILYFAEKIEKIRAAGVKDLIIDPGFGFGKTLEHNYNILNKLEEFSIFQLPILVGVSRKSMIYKLLGGGPENALNGTTAIHAIALMKGANLLRVHDVKAAVETVRIFNALQNQ</sequence>
<dbReference type="Gene3D" id="3.20.20.20">
    <property type="entry name" value="Dihydropteroate synthase-like"/>
    <property type="match status" value="1"/>
</dbReference>
<dbReference type="AlphaFoldDB" id="B5CVF9"/>
<reference evidence="10 11" key="2">
    <citation type="submission" date="2008-08" db="EMBL/GenBank/DDBJ databases">
        <authorList>
            <person name="Fulton L."/>
            <person name="Clifton S."/>
            <person name="Fulton B."/>
            <person name="Xu J."/>
            <person name="Minx P."/>
            <person name="Pepin K.H."/>
            <person name="Johnson M."/>
            <person name="Thiruvilangam P."/>
            <person name="Bhonagiri V."/>
            <person name="Nash W.E."/>
            <person name="Mardis E.R."/>
            <person name="Wilson R.K."/>
        </authorList>
    </citation>
    <scope>NUCLEOTIDE SEQUENCE [LARGE SCALE GENOMIC DNA]</scope>
    <source>
        <strain evidence="11">DSM 17135 / JCM 12973 / M2</strain>
    </source>
</reference>
<dbReference type="InterPro" id="IPR045031">
    <property type="entry name" value="DHP_synth-like"/>
</dbReference>
<proteinExistence type="predicted"/>
<evidence type="ECO:0000259" key="9">
    <source>
        <dbReference type="PROSITE" id="PS50972"/>
    </source>
</evidence>
<keyword evidence="5 10" id="KW-0808">Transferase</keyword>
<organism evidence="10 11">
    <name type="scientific">Phocaeicola plebeius (strain DSM 17135 / JCM 12973 / CCUG 54634 / M2)</name>
    <name type="common">Bacteroides plebeius</name>
    <dbReference type="NCBI Taxonomy" id="484018"/>
    <lineage>
        <taxon>Bacteria</taxon>
        <taxon>Pseudomonadati</taxon>
        <taxon>Bacteroidota</taxon>
        <taxon>Bacteroidia</taxon>
        <taxon>Bacteroidales</taxon>
        <taxon>Bacteroidaceae</taxon>
        <taxon>Phocaeicola</taxon>
    </lineage>
</organism>
<dbReference type="Pfam" id="PF00809">
    <property type="entry name" value="Pterin_bind"/>
    <property type="match status" value="1"/>
</dbReference>
<evidence type="ECO:0000256" key="3">
    <source>
        <dbReference type="ARBA" id="ARBA00004763"/>
    </source>
</evidence>
<protein>
    <recommendedName>
        <fullName evidence="4">dihydropteroate synthase</fullName>
        <ecNumber evidence="4">2.5.1.15</ecNumber>
    </recommendedName>
</protein>
<evidence type="ECO:0000313" key="10">
    <source>
        <dbReference type="EMBL" id="EDY96863.1"/>
    </source>
</evidence>
<dbReference type="EMBL" id="ABQC02000011">
    <property type="protein sequence ID" value="EDY96863.1"/>
    <property type="molecule type" value="Genomic_DNA"/>
</dbReference>